<dbReference type="AlphaFoldDB" id="A0A183NAW1"/>
<protein>
    <submittedName>
        <fullName evidence="1">Uncharacterized protein</fullName>
    </submittedName>
</protein>
<dbReference type="EMBL" id="UZAI01021332">
    <property type="protein sequence ID" value="VDP55171.1"/>
    <property type="molecule type" value="Genomic_DNA"/>
</dbReference>
<proteinExistence type="predicted"/>
<sequence>MNSYLHNNINNNDNNSNSIDNNNFTHIHELTVQQQHLKMEECGSFILNKNTTVDTRNTGNTTSIPSSLCIDNNDDDNNNNSTSFMPITCIHSYDDSKCQCVNVVAAAAAASYARSCLYHGVAMAAASYNNFDPCTRTRTTTSLTNSLSTLNSSTNISNMNSLYPRSFCNSTSLASTSTTLPSLLLPAYHSIHNSRDYHQQNHYSLSFPVMQQTNSMFLPPPPPPPPPNCQQSSMFDFIALNSYPYSNYHQSHIGLQASSEECLDVHFNHKHF</sequence>
<dbReference type="Proteomes" id="UP000277204">
    <property type="component" value="Unassembled WGS sequence"/>
</dbReference>
<evidence type="ECO:0000313" key="2">
    <source>
        <dbReference type="Proteomes" id="UP000277204"/>
    </source>
</evidence>
<evidence type="ECO:0000313" key="1">
    <source>
        <dbReference type="EMBL" id="VDP55171.1"/>
    </source>
</evidence>
<name>A0A183NAW1_9TREM</name>
<reference evidence="1 2" key="1">
    <citation type="submission" date="2018-11" db="EMBL/GenBank/DDBJ databases">
        <authorList>
            <consortium name="Pathogen Informatics"/>
        </authorList>
    </citation>
    <scope>NUCLEOTIDE SEQUENCE [LARGE SCALE GENOMIC DNA]</scope>
    <source>
        <strain evidence="1 2">Zambia</strain>
    </source>
</reference>
<organism evidence="1 2">
    <name type="scientific">Schistosoma margrebowiei</name>
    <dbReference type="NCBI Taxonomy" id="48269"/>
    <lineage>
        <taxon>Eukaryota</taxon>
        <taxon>Metazoa</taxon>
        <taxon>Spiralia</taxon>
        <taxon>Lophotrochozoa</taxon>
        <taxon>Platyhelminthes</taxon>
        <taxon>Trematoda</taxon>
        <taxon>Digenea</taxon>
        <taxon>Strigeidida</taxon>
        <taxon>Schistosomatoidea</taxon>
        <taxon>Schistosomatidae</taxon>
        <taxon>Schistosoma</taxon>
    </lineage>
</organism>
<gene>
    <name evidence="1" type="ORF">SMRZ_LOCUS25436</name>
</gene>
<accession>A0A183NAW1</accession>
<keyword evidence="2" id="KW-1185">Reference proteome</keyword>
<dbReference type="STRING" id="48269.A0A183NAW1"/>